<dbReference type="InterPro" id="IPR050902">
    <property type="entry name" value="ABC_Transporter_SBP"/>
</dbReference>
<protein>
    <submittedName>
        <fullName evidence="2">ABC transporter substrate-binding protein</fullName>
    </submittedName>
</protein>
<dbReference type="PANTHER" id="PTHR30535:SF34">
    <property type="entry name" value="MOLYBDATE-BINDING PROTEIN MOLA"/>
    <property type="match status" value="1"/>
</dbReference>
<accession>A0ABU3BIA1</accession>
<dbReference type="RefSeq" id="WP_311387857.1">
    <property type="nucleotide sequence ID" value="NZ_JAVRHU010000002.1"/>
</dbReference>
<dbReference type="Gene3D" id="3.40.50.1980">
    <property type="entry name" value="Nitrogenase molybdenum iron protein domain"/>
    <property type="match status" value="2"/>
</dbReference>
<dbReference type="PANTHER" id="PTHR30535">
    <property type="entry name" value="VITAMIN B12-BINDING PROTEIN"/>
    <property type="match status" value="1"/>
</dbReference>
<comment type="caution">
    <text evidence="2">The sequence shown here is derived from an EMBL/GenBank/DDBJ whole genome shotgun (WGS) entry which is preliminary data.</text>
</comment>
<evidence type="ECO:0000259" key="1">
    <source>
        <dbReference type="PROSITE" id="PS50983"/>
    </source>
</evidence>
<dbReference type="PROSITE" id="PS51257">
    <property type="entry name" value="PROKAR_LIPOPROTEIN"/>
    <property type="match status" value="1"/>
</dbReference>
<dbReference type="InterPro" id="IPR002491">
    <property type="entry name" value="ABC_transptr_periplasmic_BD"/>
</dbReference>
<proteinExistence type="predicted"/>
<gene>
    <name evidence="2" type="ORF">RM520_09555</name>
</gene>
<feature type="domain" description="Fe/B12 periplasmic-binding" evidence="1">
    <location>
        <begin position="99"/>
        <end position="371"/>
    </location>
</feature>
<evidence type="ECO:0000313" key="3">
    <source>
        <dbReference type="Proteomes" id="UP001250662"/>
    </source>
</evidence>
<evidence type="ECO:0000313" key="2">
    <source>
        <dbReference type="EMBL" id="MDT0621873.1"/>
    </source>
</evidence>
<organism evidence="2 3">
    <name type="scientific">Croceitalea vernalis</name>
    <dbReference type="NCBI Taxonomy" id="3075599"/>
    <lineage>
        <taxon>Bacteria</taxon>
        <taxon>Pseudomonadati</taxon>
        <taxon>Bacteroidota</taxon>
        <taxon>Flavobacteriia</taxon>
        <taxon>Flavobacteriales</taxon>
        <taxon>Flavobacteriaceae</taxon>
        <taxon>Croceitalea</taxon>
    </lineage>
</organism>
<sequence length="384" mass="42978">MKSIFIKAIWSSLLILTVASCKKDAKTIEANNGQHNGSVQYAKGFSIDREGDFTVVSVTNPWPNAKHSFRYAFVPIETLEKISVTKDLYDAVITTPIENLVVTSTTHIPALESLGGLDKLKGFPDTDYISSMPARQLINAKKIKDLGSNETLNTEMVLEMNPDALVGFAIDNQNTTYELLQKSGIPILFNGDWTEQTPLGKAEWIKFFGVLLQKEKEADSIFKTIANSYHQIKELAKTSNKKPTVMSGALYKDVWYLPAGESWASQFLADANTNYLWAETKGTGSLALSIEAVLEKGQKADYWIAPSQFTTYENLANANTHYIKFNAYNKKKLFTYSATKGPTGGLLYFELAPQRPDIVLKDLVHIFHPELQPNYIPYFFKALE</sequence>
<dbReference type="Proteomes" id="UP001250662">
    <property type="component" value="Unassembled WGS sequence"/>
</dbReference>
<dbReference type="PROSITE" id="PS50983">
    <property type="entry name" value="FE_B12_PBP"/>
    <property type="match status" value="1"/>
</dbReference>
<dbReference type="Pfam" id="PF01497">
    <property type="entry name" value="Peripla_BP_2"/>
    <property type="match status" value="1"/>
</dbReference>
<dbReference type="SUPFAM" id="SSF53807">
    <property type="entry name" value="Helical backbone' metal receptor"/>
    <property type="match status" value="1"/>
</dbReference>
<reference evidence="2 3" key="1">
    <citation type="submission" date="2023-09" db="EMBL/GenBank/DDBJ databases">
        <authorList>
            <person name="Rey-Velasco X."/>
        </authorList>
    </citation>
    <scope>NUCLEOTIDE SEQUENCE [LARGE SCALE GENOMIC DNA]</scope>
    <source>
        <strain evidence="2 3">P007</strain>
    </source>
</reference>
<dbReference type="EMBL" id="JAVRHU010000002">
    <property type="protein sequence ID" value="MDT0621873.1"/>
    <property type="molecule type" value="Genomic_DNA"/>
</dbReference>
<name>A0ABU3BIA1_9FLAO</name>
<keyword evidence="3" id="KW-1185">Reference proteome</keyword>